<reference evidence="1" key="1">
    <citation type="submission" date="2013-07" db="EMBL/GenBank/DDBJ databases">
        <title>The genome of Eucalyptus grandis.</title>
        <authorList>
            <person name="Schmutz J."/>
            <person name="Hayes R."/>
            <person name="Myburg A."/>
            <person name="Tuskan G."/>
            <person name="Grattapaglia D."/>
            <person name="Rokhsar D.S."/>
        </authorList>
    </citation>
    <scope>NUCLEOTIDE SEQUENCE</scope>
    <source>
        <tissue evidence="1">Leaf extractions</tissue>
    </source>
</reference>
<gene>
    <name evidence="1" type="ORF">EUGRSUZ_F02868</name>
</gene>
<protein>
    <submittedName>
        <fullName evidence="1">Uncharacterized protein</fullName>
    </submittedName>
</protein>
<dbReference type="InParanoid" id="A0A059BTG0"/>
<name>A0A059BTG0_EUCGR</name>
<accession>A0A059BTG0</accession>
<dbReference type="AlphaFoldDB" id="A0A059BTG0"/>
<proteinExistence type="predicted"/>
<organism evidence="1">
    <name type="scientific">Eucalyptus grandis</name>
    <name type="common">Flooded gum</name>
    <dbReference type="NCBI Taxonomy" id="71139"/>
    <lineage>
        <taxon>Eukaryota</taxon>
        <taxon>Viridiplantae</taxon>
        <taxon>Streptophyta</taxon>
        <taxon>Embryophyta</taxon>
        <taxon>Tracheophyta</taxon>
        <taxon>Spermatophyta</taxon>
        <taxon>Magnoliopsida</taxon>
        <taxon>eudicotyledons</taxon>
        <taxon>Gunneridae</taxon>
        <taxon>Pentapetalae</taxon>
        <taxon>rosids</taxon>
        <taxon>malvids</taxon>
        <taxon>Myrtales</taxon>
        <taxon>Myrtaceae</taxon>
        <taxon>Myrtoideae</taxon>
        <taxon>Eucalypteae</taxon>
        <taxon>Eucalyptus</taxon>
    </lineage>
</organism>
<evidence type="ECO:0000313" key="1">
    <source>
        <dbReference type="EMBL" id="KCW69387.1"/>
    </source>
</evidence>
<sequence>MMSSTTPPSMPTMIANVFGPLSFGFPAFQERNRIDNTGLNYSSRSGDRLLFSKELFSWHAKQDRRPGSQILSQQLKPCFLCRWFGPNGRVFALWLGIR</sequence>
<dbReference type="Gramene" id="KCW69387">
    <property type="protein sequence ID" value="KCW69387"/>
    <property type="gene ID" value="EUGRSUZ_F02868"/>
</dbReference>
<dbReference type="EMBL" id="KK198758">
    <property type="protein sequence ID" value="KCW69387.1"/>
    <property type="molecule type" value="Genomic_DNA"/>
</dbReference>